<comment type="subcellular location">
    <subcellularLocation>
        <location evidence="1">Membrane</location>
        <topology evidence="1">Single-pass type I membrane protein</topology>
    </subcellularLocation>
</comment>
<dbReference type="AlphaFoldDB" id="A0A5P1EE14"/>
<dbReference type="SUPFAM" id="SSF52058">
    <property type="entry name" value="L domain-like"/>
    <property type="match status" value="1"/>
</dbReference>
<name>A0A5P1EE14_ASPOF</name>
<keyword evidence="2" id="KW-0812">Transmembrane</keyword>
<dbReference type="Gene3D" id="3.80.10.10">
    <property type="entry name" value="Ribonuclease Inhibitor"/>
    <property type="match status" value="1"/>
</dbReference>
<keyword evidence="5" id="KW-0472">Membrane</keyword>
<evidence type="ECO:0000256" key="3">
    <source>
        <dbReference type="ARBA" id="ARBA00022729"/>
    </source>
</evidence>
<evidence type="ECO:0000313" key="8">
    <source>
        <dbReference type="Proteomes" id="UP000243459"/>
    </source>
</evidence>
<sequence length="97" mass="10957">MLRLRSNVLEGSIPEQLSLLENLQVLDLADNNLSGTIPQWLGNLTAMSSSEQTIIKLFKSYKATTFLDHEEVCELIWESITWKDSTEDRLSSSARVS</sequence>
<dbReference type="PANTHER" id="PTHR48063">
    <property type="entry name" value="LRR RECEPTOR-LIKE KINASE"/>
    <property type="match status" value="1"/>
</dbReference>
<reference evidence="8" key="1">
    <citation type="journal article" date="2017" name="Nat. Commun.">
        <title>The asparagus genome sheds light on the origin and evolution of a young Y chromosome.</title>
        <authorList>
            <person name="Harkess A."/>
            <person name="Zhou J."/>
            <person name="Xu C."/>
            <person name="Bowers J.E."/>
            <person name="Van der Hulst R."/>
            <person name="Ayyampalayam S."/>
            <person name="Mercati F."/>
            <person name="Riccardi P."/>
            <person name="McKain M.R."/>
            <person name="Kakrana A."/>
            <person name="Tang H."/>
            <person name="Ray J."/>
            <person name="Groenendijk J."/>
            <person name="Arikit S."/>
            <person name="Mathioni S.M."/>
            <person name="Nakano M."/>
            <person name="Shan H."/>
            <person name="Telgmann-Rauber A."/>
            <person name="Kanno A."/>
            <person name="Yue Z."/>
            <person name="Chen H."/>
            <person name="Li W."/>
            <person name="Chen Y."/>
            <person name="Xu X."/>
            <person name="Zhang Y."/>
            <person name="Luo S."/>
            <person name="Chen H."/>
            <person name="Gao J."/>
            <person name="Mao Z."/>
            <person name="Pires J.C."/>
            <person name="Luo M."/>
            <person name="Kudrna D."/>
            <person name="Wing R.A."/>
            <person name="Meyers B.C."/>
            <person name="Yi K."/>
            <person name="Kong H."/>
            <person name="Lavrijsen P."/>
            <person name="Sunseri F."/>
            <person name="Falavigna A."/>
            <person name="Ye Y."/>
            <person name="Leebens-Mack J.H."/>
            <person name="Chen G."/>
        </authorList>
    </citation>
    <scope>NUCLEOTIDE SEQUENCE [LARGE SCALE GENOMIC DNA]</scope>
    <source>
        <strain evidence="8">cv. DH0086</strain>
    </source>
</reference>
<evidence type="ECO:0000256" key="4">
    <source>
        <dbReference type="ARBA" id="ARBA00022989"/>
    </source>
</evidence>
<gene>
    <name evidence="7" type="ORF">A4U43_C07F21820</name>
</gene>
<organism evidence="7 8">
    <name type="scientific">Asparagus officinalis</name>
    <name type="common">Garden asparagus</name>
    <dbReference type="NCBI Taxonomy" id="4686"/>
    <lineage>
        <taxon>Eukaryota</taxon>
        <taxon>Viridiplantae</taxon>
        <taxon>Streptophyta</taxon>
        <taxon>Embryophyta</taxon>
        <taxon>Tracheophyta</taxon>
        <taxon>Spermatophyta</taxon>
        <taxon>Magnoliopsida</taxon>
        <taxon>Liliopsida</taxon>
        <taxon>Asparagales</taxon>
        <taxon>Asparagaceae</taxon>
        <taxon>Asparagoideae</taxon>
        <taxon>Asparagus</taxon>
    </lineage>
</organism>
<keyword evidence="3" id="KW-0732">Signal</keyword>
<dbReference type="EMBL" id="CM007387">
    <property type="protein sequence ID" value="ONK64074.1"/>
    <property type="molecule type" value="Genomic_DNA"/>
</dbReference>
<proteinExistence type="predicted"/>
<dbReference type="PANTHER" id="PTHR48063:SF112">
    <property type="entry name" value="RECEPTOR LIKE PROTEIN 30-LIKE"/>
    <property type="match status" value="1"/>
</dbReference>
<evidence type="ECO:0008006" key="9">
    <source>
        <dbReference type="Google" id="ProtNLM"/>
    </source>
</evidence>
<evidence type="ECO:0000256" key="6">
    <source>
        <dbReference type="ARBA" id="ARBA00023180"/>
    </source>
</evidence>
<accession>A0A5P1EE14</accession>
<dbReference type="InterPro" id="IPR001611">
    <property type="entry name" value="Leu-rich_rpt"/>
</dbReference>
<dbReference type="Pfam" id="PF00560">
    <property type="entry name" value="LRR_1"/>
    <property type="match status" value="1"/>
</dbReference>
<dbReference type="GO" id="GO:0016020">
    <property type="term" value="C:membrane"/>
    <property type="evidence" value="ECO:0007669"/>
    <property type="project" value="UniProtKB-SubCell"/>
</dbReference>
<evidence type="ECO:0000256" key="2">
    <source>
        <dbReference type="ARBA" id="ARBA00022692"/>
    </source>
</evidence>
<protein>
    <recommendedName>
        <fullName evidence="9">Leucine-rich repeat-containing N-terminal plant-type domain-containing protein</fullName>
    </recommendedName>
</protein>
<evidence type="ECO:0000256" key="1">
    <source>
        <dbReference type="ARBA" id="ARBA00004479"/>
    </source>
</evidence>
<keyword evidence="8" id="KW-1185">Reference proteome</keyword>
<keyword evidence="6" id="KW-0325">Glycoprotein</keyword>
<dbReference type="InterPro" id="IPR032675">
    <property type="entry name" value="LRR_dom_sf"/>
</dbReference>
<dbReference type="InterPro" id="IPR046956">
    <property type="entry name" value="RLP23-like"/>
</dbReference>
<evidence type="ECO:0000313" key="7">
    <source>
        <dbReference type="EMBL" id="ONK64074.1"/>
    </source>
</evidence>
<evidence type="ECO:0000256" key="5">
    <source>
        <dbReference type="ARBA" id="ARBA00023136"/>
    </source>
</evidence>
<dbReference type="Gramene" id="ONK64074">
    <property type="protein sequence ID" value="ONK64074"/>
    <property type="gene ID" value="A4U43_C07F21820"/>
</dbReference>
<dbReference type="Proteomes" id="UP000243459">
    <property type="component" value="Chromosome 7"/>
</dbReference>
<keyword evidence="4" id="KW-1133">Transmembrane helix</keyword>